<dbReference type="InterPro" id="IPR058533">
    <property type="entry name" value="Cation_efflux_TM"/>
</dbReference>
<dbReference type="PANTHER" id="PTHR11562:SF40">
    <property type="entry name" value="CATION EFFLUX SYSTEM PROTEIN"/>
    <property type="match status" value="1"/>
</dbReference>
<feature type="transmembrane region" description="Helical" evidence="5">
    <location>
        <begin position="34"/>
        <end position="54"/>
    </location>
</feature>
<keyword evidence="8" id="KW-1185">Reference proteome</keyword>
<proteinExistence type="predicted"/>
<dbReference type="SUPFAM" id="SSF161111">
    <property type="entry name" value="Cation efflux protein transmembrane domain-like"/>
    <property type="match status" value="1"/>
</dbReference>
<evidence type="ECO:0000256" key="1">
    <source>
        <dbReference type="ARBA" id="ARBA00004141"/>
    </source>
</evidence>
<dbReference type="EMBL" id="JAOTJD010000052">
    <property type="protein sequence ID" value="MFD3266285.1"/>
    <property type="molecule type" value="Genomic_DNA"/>
</dbReference>
<gene>
    <name evidence="7" type="ORF">OCL97_20260</name>
</gene>
<comment type="caution">
    <text evidence="7">The sequence shown here is derived from an EMBL/GenBank/DDBJ whole genome shotgun (WGS) entry which is preliminary data.</text>
</comment>
<dbReference type="RefSeq" id="WP_377371550.1">
    <property type="nucleotide sequence ID" value="NZ_JAOTJD010000052.1"/>
</dbReference>
<evidence type="ECO:0000256" key="2">
    <source>
        <dbReference type="ARBA" id="ARBA00022692"/>
    </source>
</evidence>
<protein>
    <submittedName>
        <fullName evidence="7">Cation diffusion facilitator family transporter</fullName>
    </submittedName>
</protein>
<feature type="transmembrane region" description="Helical" evidence="5">
    <location>
        <begin position="66"/>
        <end position="87"/>
    </location>
</feature>
<feature type="domain" description="Cation efflux protein transmembrane" evidence="6">
    <location>
        <begin position="34"/>
        <end position="231"/>
    </location>
</feature>
<dbReference type="Proteomes" id="UP001598130">
    <property type="component" value="Unassembled WGS sequence"/>
</dbReference>
<sequence>MTTAEPPADEPMDAFRGDRVYLGADHARNERRTWIVATICLATLAAQVTGGLMFNSMALVANGLHMGAHLAALLVAAGAYAVARTYSTDPRFSFGTGKVGYLAGFANAAVLGVTALLITIESVERLLAPAEVEYDGALVLAAAALAVNLACVWLLKPAQSHAHDRDGDLNLSAAHLHLAGDAVISGLAIAGLAAGRYLGWSWTDPVAALVGAALLAHFAWRLLSRTGAVLLDINPSPELTAQIRGRLEGEGERVLDLHLWRLGPGHHAAIVVLAAAAPQAPQAYRARLAGLAGLSHVTVEVRDHLTP</sequence>
<evidence type="ECO:0000256" key="4">
    <source>
        <dbReference type="ARBA" id="ARBA00023136"/>
    </source>
</evidence>
<keyword evidence="3 5" id="KW-1133">Transmembrane helix</keyword>
<keyword evidence="4 5" id="KW-0472">Membrane</keyword>
<dbReference type="PANTHER" id="PTHR11562">
    <property type="entry name" value="CATION EFFLUX PROTEIN/ ZINC TRANSPORTER"/>
    <property type="match status" value="1"/>
</dbReference>
<evidence type="ECO:0000256" key="3">
    <source>
        <dbReference type="ARBA" id="ARBA00022989"/>
    </source>
</evidence>
<evidence type="ECO:0000313" key="7">
    <source>
        <dbReference type="EMBL" id="MFD3266285.1"/>
    </source>
</evidence>
<evidence type="ECO:0000259" key="6">
    <source>
        <dbReference type="Pfam" id="PF01545"/>
    </source>
</evidence>
<dbReference type="InterPro" id="IPR027469">
    <property type="entry name" value="Cation_efflux_TMD_sf"/>
</dbReference>
<dbReference type="Gene3D" id="1.20.1510.10">
    <property type="entry name" value="Cation efflux protein transmembrane domain"/>
    <property type="match status" value="1"/>
</dbReference>
<feature type="transmembrane region" description="Helical" evidence="5">
    <location>
        <begin position="176"/>
        <end position="199"/>
    </location>
</feature>
<keyword evidence="2 5" id="KW-0812">Transmembrane</keyword>
<evidence type="ECO:0000313" key="8">
    <source>
        <dbReference type="Proteomes" id="UP001598130"/>
    </source>
</evidence>
<dbReference type="Pfam" id="PF01545">
    <property type="entry name" value="Cation_efflux"/>
    <property type="match status" value="1"/>
</dbReference>
<organism evidence="7 8">
    <name type="scientific">Phenylobacterium ferrooxidans</name>
    <dbReference type="NCBI Taxonomy" id="2982689"/>
    <lineage>
        <taxon>Bacteria</taxon>
        <taxon>Pseudomonadati</taxon>
        <taxon>Pseudomonadota</taxon>
        <taxon>Alphaproteobacteria</taxon>
        <taxon>Caulobacterales</taxon>
        <taxon>Caulobacteraceae</taxon>
        <taxon>Phenylobacterium</taxon>
    </lineage>
</organism>
<dbReference type="NCBIfam" id="TIGR01297">
    <property type="entry name" value="CDF"/>
    <property type="match status" value="1"/>
</dbReference>
<accession>A0ABW6CWP0</accession>
<reference evidence="7 8" key="1">
    <citation type="submission" date="2022-09" db="EMBL/GenBank/DDBJ databases">
        <title>New species of Phenylobacterium.</title>
        <authorList>
            <person name="Mieszkin S."/>
        </authorList>
    </citation>
    <scope>NUCLEOTIDE SEQUENCE [LARGE SCALE GENOMIC DNA]</scope>
    <source>
        <strain evidence="7 8">HK31-G</strain>
    </source>
</reference>
<comment type="subcellular location">
    <subcellularLocation>
        <location evidence="1">Membrane</location>
        <topology evidence="1">Multi-pass membrane protein</topology>
    </subcellularLocation>
</comment>
<feature type="transmembrane region" description="Helical" evidence="5">
    <location>
        <begin position="99"/>
        <end position="118"/>
    </location>
</feature>
<dbReference type="InterPro" id="IPR050681">
    <property type="entry name" value="CDF/SLC30A"/>
</dbReference>
<name>A0ABW6CWP0_9CAUL</name>
<evidence type="ECO:0000256" key="5">
    <source>
        <dbReference type="SAM" id="Phobius"/>
    </source>
</evidence>
<feature type="transmembrane region" description="Helical" evidence="5">
    <location>
        <begin position="205"/>
        <end position="223"/>
    </location>
</feature>
<feature type="transmembrane region" description="Helical" evidence="5">
    <location>
        <begin position="138"/>
        <end position="155"/>
    </location>
</feature>
<dbReference type="InterPro" id="IPR002524">
    <property type="entry name" value="Cation_efflux"/>
</dbReference>